<dbReference type="EMBL" id="JAACJN010000181">
    <property type="protein sequence ID" value="KAF5364851.1"/>
    <property type="molecule type" value="Genomic_DNA"/>
</dbReference>
<evidence type="ECO:0000313" key="2">
    <source>
        <dbReference type="Proteomes" id="UP000518752"/>
    </source>
</evidence>
<evidence type="ECO:0008006" key="3">
    <source>
        <dbReference type="Google" id="ProtNLM"/>
    </source>
</evidence>
<evidence type="ECO:0000313" key="1">
    <source>
        <dbReference type="EMBL" id="KAF5364851.1"/>
    </source>
</evidence>
<dbReference type="OrthoDB" id="4062651at2759"/>
<proteinExistence type="predicted"/>
<protein>
    <recommendedName>
        <fullName evidence="3">Protein kinase domain-containing protein</fullName>
    </recommendedName>
</protein>
<name>A0A8H5LPQ0_9AGAR</name>
<comment type="caution">
    <text evidence="1">The sequence shown here is derived from an EMBL/GenBank/DDBJ whole genome shotgun (WGS) entry which is preliminary data.</text>
</comment>
<dbReference type="SUPFAM" id="SSF56112">
    <property type="entry name" value="Protein kinase-like (PK-like)"/>
    <property type="match status" value="1"/>
</dbReference>
<organism evidence="1 2">
    <name type="scientific">Collybiopsis confluens</name>
    <dbReference type="NCBI Taxonomy" id="2823264"/>
    <lineage>
        <taxon>Eukaryota</taxon>
        <taxon>Fungi</taxon>
        <taxon>Dikarya</taxon>
        <taxon>Basidiomycota</taxon>
        <taxon>Agaricomycotina</taxon>
        <taxon>Agaricomycetes</taxon>
        <taxon>Agaricomycetidae</taxon>
        <taxon>Agaricales</taxon>
        <taxon>Marasmiineae</taxon>
        <taxon>Omphalotaceae</taxon>
        <taxon>Collybiopsis</taxon>
    </lineage>
</organism>
<dbReference type="AlphaFoldDB" id="A0A8H5LPQ0"/>
<reference evidence="1 2" key="1">
    <citation type="journal article" date="2020" name="ISME J.">
        <title>Uncovering the hidden diversity of litter-decomposition mechanisms in mushroom-forming fungi.</title>
        <authorList>
            <person name="Floudas D."/>
            <person name="Bentzer J."/>
            <person name="Ahren D."/>
            <person name="Johansson T."/>
            <person name="Persson P."/>
            <person name="Tunlid A."/>
        </authorList>
    </citation>
    <scope>NUCLEOTIDE SEQUENCE [LARGE SCALE GENOMIC DNA]</scope>
    <source>
        <strain evidence="1 2">CBS 406.79</strain>
    </source>
</reference>
<dbReference type="Gene3D" id="1.10.510.10">
    <property type="entry name" value="Transferase(Phosphotransferase) domain 1"/>
    <property type="match status" value="1"/>
</dbReference>
<dbReference type="InterPro" id="IPR011009">
    <property type="entry name" value="Kinase-like_dom_sf"/>
</dbReference>
<keyword evidence="2" id="KW-1185">Reference proteome</keyword>
<sequence length="111" mass="12429">MLDLWAVPCSRRFLGPSTDLAVWVRNPNQTVRGSRGTLGWMPPEVVLGSPFKPISADLYSCGIALYRLVDAVWPEPNEVAEANRIRNFARSFMDPDPSLRPSLKLIYTVVV</sequence>
<accession>A0A8H5LPQ0</accession>
<dbReference type="Proteomes" id="UP000518752">
    <property type="component" value="Unassembled WGS sequence"/>
</dbReference>
<gene>
    <name evidence="1" type="ORF">D9757_011270</name>
</gene>